<sequence length="74" mass="8736">MYKEIEYWKPPEILDLLKRSLFKGNEQLIELAEEVLKYWVAHGKNPKNPAPVNVTPKMAYDRLEKVIDILIAKR</sequence>
<keyword evidence="2" id="KW-1185">Reference proteome</keyword>
<dbReference type="Proteomes" id="UP000076962">
    <property type="component" value="Unassembled WGS sequence"/>
</dbReference>
<reference evidence="1 2" key="1">
    <citation type="submission" date="2016-05" db="EMBL/GenBank/DDBJ databases">
        <title>Single-cell genome of chain-forming Candidatus Thiomargarita nelsonii and comparison to other large sulfur-oxidizing bacteria.</title>
        <authorList>
            <person name="Winkel M."/>
            <person name="Salman V."/>
            <person name="Woyke T."/>
            <person name="Schulz-Vogt H."/>
            <person name="Richter M."/>
            <person name="Flood B."/>
            <person name="Bailey J."/>
            <person name="Amann R."/>
            <person name="Mussmann M."/>
        </authorList>
    </citation>
    <scope>NUCLEOTIDE SEQUENCE [LARGE SCALE GENOMIC DNA]</scope>
    <source>
        <strain evidence="1 2">THI036</strain>
    </source>
</reference>
<dbReference type="AlphaFoldDB" id="A0A176S3E6"/>
<proteinExistence type="predicted"/>
<organism evidence="1 2">
    <name type="scientific">Candidatus Thiomargarita nelsonii</name>
    <dbReference type="NCBI Taxonomy" id="1003181"/>
    <lineage>
        <taxon>Bacteria</taxon>
        <taxon>Pseudomonadati</taxon>
        <taxon>Pseudomonadota</taxon>
        <taxon>Gammaproteobacteria</taxon>
        <taxon>Thiotrichales</taxon>
        <taxon>Thiotrichaceae</taxon>
        <taxon>Thiomargarita</taxon>
    </lineage>
</organism>
<dbReference type="EMBL" id="LUTY01000946">
    <property type="protein sequence ID" value="OAD22438.1"/>
    <property type="molecule type" value="Genomic_DNA"/>
</dbReference>
<evidence type="ECO:0000313" key="1">
    <source>
        <dbReference type="EMBL" id="OAD22438.1"/>
    </source>
</evidence>
<comment type="caution">
    <text evidence="1">The sequence shown here is derived from an EMBL/GenBank/DDBJ whole genome shotgun (WGS) entry which is preliminary data.</text>
</comment>
<protein>
    <submittedName>
        <fullName evidence="1">Uncharacterized protein</fullName>
    </submittedName>
</protein>
<name>A0A176S3E6_9GAMM</name>
<gene>
    <name evidence="1" type="ORF">THIOM_001759</name>
</gene>
<accession>A0A176S3E6</accession>
<evidence type="ECO:0000313" key="2">
    <source>
        <dbReference type="Proteomes" id="UP000076962"/>
    </source>
</evidence>